<feature type="transmembrane region" description="Helical" evidence="2">
    <location>
        <begin position="73"/>
        <end position="99"/>
    </location>
</feature>
<reference evidence="3" key="1">
    <citation type="submission" date="2023-02" db="EMBL/GenBank/DDBJ databases">
        <title>Kitasatospora phosalacinea NBRC 14627.</title>
        <authorList>
            <person name="Ichikawa N."/>
            <person name="Sato H."/>
            <person name="Tonouchi N."/>
        </authorList>
    </citation>
    <scope>NUCLEOTIDE SEQUENCE</scope>
    <source>
        <strain evidence="3">NBRC 14627</strain>
    </source>
</reference>
<proteinExistence type="predicted"/>
<name>A0A9W6QBC8_9ACTN</name>
<dbReference type="Proteomes" id="UP001165041">
    <property type="component" value="Unassembled WGS sequence"/>
</dbReference>
<feature type="region of interest" description="Disordered" evidence="1">
    <location>
        <begin position="1"/>
        <end position="45"/>
    </location>
</feature>
<evidence type="ECO:0000256" key="2">
    <source>
        <dbReference type="SAM" id="Phobius"/>
    </source>
</evidence>
<feature type="transmembrane region" description="Helical" evidence="2">
    <location>
        <begin position="163"/>
        <end position="181"/>
    </location>
</feature>
<keyword evidence="2" id="KW-0812">Transmembrane</keyword>
<protein>
    <submittedName>
        <fullName evidence="3">Uncharacterized protein</fullName>
    </submittedName>
</protein>
<feature type="compositionally biased region" description="Polar residues" evidence="1">
    <location>
        <begin position="24"/>
        <end position="33"/>
    </location>
</feature>
<feature type="transmembrane region" description="Helical" evidence="2">
    <location>
        <begin position="140"/>
        <end position="157"/>
    </location>
</feature>
<keyword evidence="2" id="KW-1133">Transmembrane helix</keyword>
<sequence length="274" mass="29070">MTAQHTPDQPEHDFPDDDLVFPTTAHQMPQFNSGGDEDKGGHPDVIWHQPRRARHRLRDKVPASFQHLPDAGLVLAALATLVLVLFVLVGVTQAVLAVIRWCADPQHLAHPAAQLWHTVNDPLHRSLTARGAELPAGPGTLYEAWAAAGIVILLLALRRGASVGVQLGSVLFGALTVAMVWDGSTGPGRPVAAGLAVLIWAVLAALALTGSWITTHTTVVNTVQPAPAPDITVDVAPAEVPAPVVEVTVPEPRIETVLVVDTDGDARRTSRPDQ</sequence>
<gene>
    <name evidence="3" type="ORF">Kpho02_59710</name>
</gene>
<comment type="caution">
    <text evidence="3">The sequence shown here is derived from an EMBL/GenBank/DDBJ whole genome shotgun (WGS) entry which is preliminary data.</text>
</comment>
<evidence type="ECO:0000313" key="4">
    <source>
        <dbReference type="Proteomes" id="UP001165041"/>
    </source>
</evidence>
<dbReference type="AlphaFoldDB" id="A0A9W6QBC8"/>
<evidence type="ECO:0000313" key="3">
    <source>
        <dbReference type="EMBL" id="GLW73672.1"/>
    </source>
</evidence>
<keyword evidence="2" id="KW-0472">Membrane</keyword>
<dbReference type="RefSeq" id="WP_285739309.1">
    <property type="nucleotide sequence ID" value="NZ_BSSA01000027.1"/>
</dbReference>
<accession>A0A9W6QBC8</accession>
<feature type="transmembrane region" description="Helical" evidence="2">
    <location>
        <begin position="193"/>
        <end position="213"/>
    </location>
</feature>
<evidence type="ECO:0000256" key="1">
    <source>
        <dbReference type="SAM" id="MobiDB-lite"/>
    </source>
</evidence>
<organism evidence="3 4">
    <name type="scientific">Kitasatospora phosalacinea</name>
    <dbReference type="NCBI Taxonomy" id="2065"/>
    <lineage>
        <taxon>Bacteria</taxon>
        <taxon>Bacillati</taxon>
        <taxon>Actinomycetota</taxon>
        <taxon>Actinomycetes</taxon>
        <taxon>Kitasatosporales</taxon>
        <taxon>Streptomycetaceae</taxon>
        <taxon>Kitasatospora</taxon>
    </lineage>
</organism>
<dbReference type="EMBL" id="BSSA01000027">
    <property type="protein sequence ID" value="GLW73672.1"/>
    <property type="molecule type" value="Genomic_DNA"/>
</dbReference>